<accession>A0A1U9UPZ8</accession>
<dbReference type="SUPFAM" id="SSF54637">
    <property type="entry name" value="Thioesterase/thiol ester dehydrase-isomerase"/>
    <property type="match status" value="1"/>
</dbReference>
<evidence type="ECO:0000313" key="3">
    <source>
        <dbReference type="Proteomes" id="UP000189627"/>
    </source>
</evidence>
<dbReference type="OrthoDB" id="5522043at2"/>
<dbReference type="Gene3D" id="3.10.129.10">
    <property type="entry name" value="Hotdog Thioesterase"/>
    <property type="match status" value="1"/>
</dbReference>
<gene>
    <name evidence="2" type="ORF">BJN34_12535</name>
</gene>
<evidence type="ECO:0000313" key="2">
    <source>
        <dbReference type="EMBL" id="AQV94708.1"/>
    </source>
</evidence>
<feature type="domain" description="FAS1-like dehydratase" evidence="1">
    <location>
        <begin position="5"/>
        <end position="137"/>
    </location>
</feature>
<organism evidence="2 3">
    <name type="scientific">Cupriavidus necator</name>
    <name type="common">Alcaligenes eutrophus</name>
    <name type="synonym">Ralstonia eutropha</name>
    <dbReference type="NCBI Taxonomy" id="106590"/>
    <lineage>
        <taxon>Bacteria</taxon>
        <taxon>Pseudomonadati</taxon>
        <taxon>Pseudomonadota</taxon>
        <taxon>Betaproteobacteria</taxon>
        <taxon>Burkholderiales</taxon>
        <taxon>Burkholderiaceae</taxon>
        <taxon>Cupriavidus</taxon>
    </lineage>
</organism>
<protein>
    <submittedName>
        <fullName evidence="2">Acyl dehydratase</fullName>
    </submittedName>
</protein>
<sequence length="147" mass="16250">MADKSLIGRQMSQGSVDVEKGRLRFFAKAIGETDAVYTDESAARDAGHPTLPVPPTFFMCLSSEVGDLNETLSVLQLDLGRILHAEQAFDYHRIAYAGDTLHFETRVADVYDKKGGALHFVVQETKVTNQKGEHVADLRSTLVERRG</sequence>
<proteinExistence type="predicted"/>
<dbReference type="InterPro" id="IPR029069">
    <property type="entry name" value="HotDog_dom_sf"/>
</dbReference>
<dbReference type="CDD" id="cd03441">
    <property type="entry name" value="R_hydratase_like"/>
    <property type="match status" value="1"/>
</dbReference>
<dbReference type="InterPro" id="IPR016709">
    <property type="entry name" value="HadA-like"/>
</dbReference>
<dbReference type="PIRSF" id="PIRSF018072">
    <property type="entry name" value="UCP018072"/>
    <property type="match status" value="1"/>
</dbReference>
<dbReference type="KEGG" id="cuh:BJN34_12535"/>
<dbReference type="InterPro" id="IPR039569">
    <property type="entry name" value="FAS1-like_DH_region"/>
</dbReference>
<dbReference type="RefSeq" id="WP_078196902.1">
    <property type="nucleotide sequence ID" value="NZ_CP017757.2"/>
</dbReference>
<dbReference type="AlphaFoldDB" id="A0A1U9UPZ8"/>
<reference evidence="3" key="1">
    <citation type="submission" date="2017-02" db="EMBL/GenBank/DDBJ databases">
        <title>Complete genome sequence of Cupriavidus necator strain NH9, a 3-chlorobenzoate degrader.</title>
        <authorList>
            <person name="Moriuchi R."/>
            <person name="Dohra H."/>
            <person name="Ogawa N."/>
        </authorList>
    </citation>
    <scope>NUCLEOTIDE SEQUENCE [LARGE SCALE GENOMIC DNA]</scope>
    <source>
        <strain evidence="3">NH9</strain>
    </source>
</reference>
<name>A0A1U9UPZ8_CUPNE</name>
<evidence type="ECO:0000259" key="1">
    <source>
        <dbReference type="Pfam" id="PF13452"/>
    </source>
</evidence>
<dbReference type="Pfam" id="PF13452">
    <property type="entry name" value="FAS1_DH_region"/>
    <property type="match status" value="1"/>
</dbReference>
<dbReference type="Proteomes" id="UP000189627">
    <property type="component" value="Chromosome 1"/>
</dbReference>
<dbReference type="EMBL" id="CP017757">
    <property type="protein sequence ID" value="AQV94708.1"/>
    <property type="molecule type" value="Genomic_DNA"/>
</dbReference>